<accession>A0A2U2N0W5</accession>
<dbReference type="EMBL" id="QFFI01000015">
    <property type="protein sequence ID" value="PWG62826.1"/>
    <property type="molecule type" value="Genomic_DNA"/>
</dbReference>
<protein>
    <submittedName>
        <fullName evidence="2">Uncharacterized protein</fullName>
    </submittedName>
</protein>
<gene>
    <name evidence="2" type="ORF">DEM34_10690</name>
</gene>
<organism evidence="2 3">
    <name type="scientific">Sediminicurvatus halobius</name>
    <dbReference type="NCBI Taxonomy" id="2182432"/>
    <lineage>
        <taxon>Bacteria</taxon>
        <taxon>Pseudomonadati</taxon>
        <taxon>Pseudomonadota</taxon>
        <taxon>Gammaproteobacteria</taxon>
        <taxon>Chromatiales</taxon>
        <taxon>Ectothiorhodospiraceae</taxon>
        <taxon>Sediminicurvatus</taxon>
    </lineage>
</organism>
<dbReference type="Proteomes" id="UP000245474">
    <property type="component" value="Unassembled WGS sequence"/>
</dbReference>
<proteinExistence type="predicted"/>
<feature type="region of interest" description="Disordered" evidence="1">
    <location>
        <begin position="152"/>
        <end position="251"/>
    </location>
</feature>
<dbReference type="RefSeq" id="WP_109678805.1">
    <property type="nucleotide sequence ID" value="NZ_CP086615.1"/>
</dbReference>
<comment type="caution">
    <text evidence="2">The sequence shown here is derived from an EMBL/GenBank/DDBJ whole genome shotgun (WGS) entry which is preliminary data.</text>
</comment>
<sequence length="293" mass="31505">MSTPSYEAVTDEVRDVLAAAGRPLNIREIAARCDLADGIASLAVPLKRLREAGEVVVAEQDCDGPRSYRISDDGEARATMRAAGGTSNGASAPPADTGRGSLQRRLKALLAENPEGLTTKQIEQISAIPAESATKALGVMRRAGEVVTDTRRGRPGRWWLPDQAPSALQKPERTEDAPVPGSWKSYDDASEPSSEEAKPEAPAVSSMFAERHRSNVTPEPRGSMRVLETEGGREQPKPSHTGPTRYAYRSDGTLLIEKPGRDPLELDREAAERLYRYLTGIHDGVQAALGGDA</sequence>
<feature type="compositionally biased region" description="Basic and acidic residues" evidence="1">
    <location>
        <begin position="227"/>
        <end position="237"/>
    </location>
</feature>
<keyword evidence="3" id="KW-1185">Reference proteome</keyword>
<dbReference type="AlphaFoldDB" id="A0A2U2N0W5"/>
<evidence type="ECO:0000313" key="3">
    <source>
        <dbReference type="Proteomes" id="UP000245474"/>
    </source>
</evidence>
<reference evidence="2 3" key="1">
    <citation type="submission" date="2018-05" db="EMBL/GenBank/DDBJ databases">
        <title>Spiribacter halobius sp. nov., a moderately halophilic bacterium isolated from marine solar saltern.</title>
        <authorList>
            <person name="Zheng W.-S."/>
            <person name="Lu D.-C."/>
            <person name="Du Z.-J."/>
        </authorList>
    </citation>
    <scope>NUCLEOTIDE SEQUENCE [LARGE SCALE GENOMIC DNA]</scope>
    <source>
        <strain evidence="2 3">E85</strain>
    </source>
</reference>
<evidence type="ECO:0000313" key="2">
    <source>
        <dbReference type="EMBL" id="PWG62826.1"/>
    </source>
</evidence>
<evidence type="ECO:0000256" key="1">
    <source>
        <dbReference type="SAM" id="MobiDB-lite"/>
    </source>
</evidence>
<name>A0A2U2N0W5_9GAMM</name>
<feature type="region of interest" description="Disordered" evidence="1">
    <location>
        <begin position="70"/>
        <end position="100"/>
    </location>
</feature>